<reference evidence="4" key="3">
    <citation type="submission" date="2020-05" db="UniProtKB">
        <authorList>
            <consortium name="EnsemblMetazoa"/>
        </authorList>
    </citation>
    <scope>IDENTIFICATION</scope>
    <source>
        <strain evidence="4">USDA</strain>
    </source>
</reference>
<dbReference type="CTD" id="8236077"/>
<dbReference type="HOGENOM" id="CLU_356915_0_0_1"/>
<feature type="compositionally biased region" description="Basic residues" evidence="2">
    <location>
        <begin position="1"/>
        <end position="12"/>
    </location>
</feature>
<feature type="coiled-coil region" evidence="1">
    <location>
        <begin position="130"/>
        <end position="200"/>
    </location>
</feature>
<reference evidence="3" key="1">
    <citation type="submission" date="2007-04" db="EMBL/GenBank/DDBJ databases">
        <title>Annotation of Pediculus humanus corporis strain USDA.</title>
        <authorList>
            <person name="Kirkness E."/>
            <person name="Hannick L."/>
            <person name="Hass B."/>
            <person name="Bruggner R."/>
            <person name="Lawson D."/>
            <person name="Bidwell S."/>
            <person name="Joardar V."/>
            <person name="Caler E."/>
            <person name="Walenz B."/>
            <person name="Inman J."/>
            <person name="Schobel S."/>
            <person name="Galinsky K."/>
            <person name="Amedeo P."/>
            <person name="Strausberg R."/>
        </authorList>
    </citation>
    <scope>NUCLEOTIDE SEQUENCE</scope>
    <source>
        <strain evidence="3">USDA</strain>
    </source>
</reference>
<dbReference type="eggNOG" id="ENOG502SDTQ">
    <property type="taxonomic scope" value="Eukaryota"/>
</dbReference>
<keyword evidence="5" id="KW-1185">Reference proteome</keyword>
<dbReference type="EnsemblMetazoa" id="PHUM319020-RA">
    <property type="protein sequence ID" value="PHUM319020-PA"/>
    <property type="gene ID" value="PHUM319020"/>
</dbReference>
<gene>
    <name evidence="4" type="primary">8236077</name>
    <name evidence="3" type="ORF">Phum_PHUM319020</name>
</gene>
<protein>
    <submittedName>
        <fullName evidence="3 4">Uncharacterized protein</fullName>
    </submittedName>
</protein>
<name>E0VMU6_PEDHC</name>
<evidence type="ECO:0000256" key="1">
    <source>
        <dbReference type="SAM" id="Coils"/>
    </source>
</evidence>
<sequence>MNRSSIRQKRSIGKNSPLSKRPKLDFSLKNQEVAHDSHEFSTTPSSSFDKYVKHNTPNKSLENRSNGNTSNEPDWDDEFCGEIFEKVCLVADLSQAMANCQPAPEKLEQTKVNLSNKSKRSPASKRINLKSDEEEELEKLKLEFLQLQEKYKTKEGEVHILRSQLKQNEEIKQAAAVNSIKAMEEIQKKYNEKITLTERELETFKTKLQFKDMEFKTLSDRFRQLEYTMTKSKSNDINASQCETMKSCNTFSQMLNQNMELAQDNKIDDYYPSLKSDINFLDLEYKIFSPHEGKHLEECLCPEIFQFIEEPSVSHFYTFKSEINYYRSKLEFGKREKYKSFDLPKQKTFLKDLYDSISSLFIYESFNDKKAKRTIHEILNHIEKILEHVKEVVLFLKSVHVENYEYLDEYLLENEREVKGKKLSAEECGIEGRRTLALVYALMITSQVAVDHVKNKPNFITILKTLAATIGTLRRPLSYTGVLVGISYILQRLLLEDNLTESTLKSINEIVEELIFSRPKLDVLIEIVNVLSCGKNHLNFMMNLCRKATLDSCSLYMDSSLRQAMFFTKNACPLKLLCMQIMGLACLPSSNKIIWETTNSIIKWLNNSMRNPKCKNIKWLPVNSLANEDKCFDVTECLVNLLTFCLKYYLSKFSYYDFSENAEVYCKLTSRGESSSLDEEKEKLINVIGHGAILFKRIIKTSQKQLHDNLHSIRFLSLLKSLMLEKSEAPEKRYLNATQIQAINWLTDLLEGDANNQNYCLKQTTSTIPEIEILSALKVDDDSKIY</sequence>
<dbReference type="Proteomes" id="UP000009046">
    <property type="component" value="Unassembled WGS sequence"/>
</dbReference>
<feature type="compositionally biased region" description="Polar residues" evidence="2">
    <location>
        <begin position="55"/>
        <end position="72"/>
    </location>
</feature>
<proteinExistence type="predicted"/>
<dbReference type="InParanoid" id="E0VMU6"/>
<dbReference type="AlphaFoldDB" id="E0VMU6"/>
<evidence type="ECO:0000256" key="2">
    <source>
        <dbReference type="SAM" id="MobiDB-lite"/>
    </source>
</evidence>
<dbReference type="VEuPathDB" id="VectorBase:PHUM319020"/>
<reference evidence="3" key="2">
    <citation type="submission" date="2007-04" db="EMBL/GenBank/DDBJ databases">
        <title>The genome of the human body louse.</title>
        <authorList>
            <consortium name="The Human Body Louse Genome Consortium"/>
            <person name="Kirkness E."/>
            <person name="Walenz B."/>
            <person name="Hass B."/>
            <person name="Bruggner R."/>
            <person name="Strausberg R."/>
        </authorList>
    </citation>
    <scope>NUCLEOTIDE SEQUENCE</scope>
    <source>
        <strain evidence="3">USDA</strain>
    </source>
</reference>
<dbReference type="OrthoDB" id="7668655at2759"/>
<dbReference type="EMBL" id="DS235327">
    <property type="protein sequence ID" value="EEB14702.1"/>
    <property type="molecule type" value="Genomic_DNA"/>
</dbReference>
<accession>E0VMU6</accession>
<evidence type="ECO:0000313" key="3">
    <source>
        <dbReference type="EMBL" id="EEB14702.1"/>
    </source>
</evidence>
<organism>
    <name type="scientific">Pediculus humanus subsp. corporis</name>
    <name type="common">Body louse</name>
    <dbReference type="NCBI Taxonomy" id="121224"/>
    <lineage>
        <taxon>Eukaryota</taxon>
        <taxon>Metazoa</taxon>
        <taxon>Ecdysozoa</taxon>
        <taxon>Arthropoda</taxon>
        <taxon>Hexapoda</taxon>
        <taxon>Insecta</taxon>
        <taxon>Pterygota</taxon>
        <taxon>Neoptera</taxon>
        <taxon>Paraneoptera</taxon>
        <taxon>Psocodea</taxon>
        <taxon>Troctomorpha</taxon>
        <taxon>Phthiraptera</taxon>
        <taxon>Anoplura</taxon>
        <taxon>Pediculidae</taxon>
        <taxon>Pediculus</taxon>
    </lineage>
</organism>
<dbReference type="KEGG" id="phu:Phum_PHUM319020"/>
<evidence type="ECO:0000313" key="4">
    <source>
        <dbReference type="EnsemblMetazoa" id="PHUM319020-PA"/>
    </source>
</evidence>
<feature type="region of interest" description="Disordered" evidence="2">
    <location>
        <begin position="1"/>
        <end position="73"/>
    </location>
</feature>
<dbReference type="RefSeq" id="XP_002427440.1">
    <property type="nucleotide sequence ID" value="XM_002427395.1"/>
</dbReference>
<feature type="compositionally biased region" description="Basic and acidic residues" evidence="2">
    <location>
        <begin position="22"/>
        <end position="39"/>
    </location>
</feature>
<evidence type="ECO:0000313" key="5">
    <source>
        <dbReference type="Proteomes" id="UP000009046"/>
    </source>
</evidence>
<dbReference type="GeneID" id="8236077"/>
<keyword evidence="1" id="KW-0175">Coiled coil</keyword>
<dbReference type="EMBL" id="AAZO01003706">
    <property type="status" value="NOT_ANNOTATED_CDS"/>
    <property type="molecule type" value="Genomic_DNA"/>
</dbReference>